<evidence type="ECO:0000256" key="2">
    <source>
        <dbReference type="ARBA" id="ARBA00049106"/>
    </source>
</evidence>
<dbReference type="Gene3D" id="2.30.110.10">
    <property type="entry name" value="Electron Transport, Fmn-binding Protein, Chain A"/>
    <property type="match status" value="1"/>
</dbReference>
<evidence type="ECO:0000313" key="4">
    <source>
        <dbReference type="Proteomes" id="UP001500621"/>
    </source>
</evidence>
<dbReference type="PANTHER" id="PTHR39428">
    <property type="entry name" value="F420H(2)-DEPENDENT QUINONE REDUCTASE RV1261C"/>
    <property type="match status" value="1"/>
</dbReference>
<dbReference type="EMBL" id="BAABIM010000002">
    <property type="protein sequence ID" value="GAA4686297.1"/>
    <property type="molecule type" value="Genomic_DNA"/>
</dbReference>
<comment type="caution">
    <text evidence="3">The sequence shown here is derived from an EMBL/GenBank/DDBJ whole genome shotgun (WGS) entry which is preliminary data.</text>
</comment>
<accession>A0ABP8WBK2</accession>
<comment type="catalytic activity">
    <reaction evidence="2">
        <text>oxidized coenzyme F420-(gamma-L-Glu)(n) + a quinol + H(+) = reduced coenzyme F420-(gamma-L-Glu)(n) + a quinone</text>
        <dbReference type="Rhea" id="RHEA:39663"/>
        <dbReference type="Rhea" id="RHEA-COMP:12939"/>
        <dbReference type="Rhea" id="RHEA-COMP:14378"/>
        <dbReference type="ChEBI" id="CHEBI:15378"/>
        <dbReference type="ChEBI" id="CHEBI:24646"/>
        <dbReference type="ChEBI" id="CHEBI:132124"/>
        <dbReference type="ChEBI" id="CHEBI:133980"/>
        <dbReference type="ChEBI" id="CHEBI:139511"/>
    </reaction>
</comment>
<dbReference type="InterPro" id="IPR012349">
    <property type="entry name" value="Split_barrel_FMN-bd"/>
</dbReference>
<sequence length="161" mass="18209">MVGGRAGFLTHMALEGEYEPSPEQWVREQVETYEATGGREANTLPDHPEWPIVVITSRGAKSGKLRKNPVMRVEHEGVYAAVASKGGAPEHPAWYANFKEHPHVVLQDGAEPHDYLAREITDPTERAQWWARAVEVYSPYAEYQEKTDRLIPVFLLERTDG</sequence>
<dbReference type="NCBIfam" id="TIGR00026">
    <property type="entry name" value="hi_GC_TIGR00026"/>
    <property type="match status" value="1"/>
</dbReference>
<dbReference type="Pfam" id="PF04075">
    <property type="entry name" value="F420H2_quin_red"/>
    <property type="match status" value="1"/>
</dbReference>
<reference evidence="4" key="1">
    <citation type="journal article" date="2019" name="Int. J. Syst. Evol. Microbiol.">
        <title>The Global Catalogue of Microorganisms (GCM) 10K type strain sequencing project: providing services to taxonomists for standard genome sequencing and annotation.</title>
        <authorList>
            <consortium name="The Broad Institute Genomics Platform"/>
            <consortium name="The Broad Institute Genome Sequencing Center for Infectious Disease"/>
            <person name="Wu L."/>
            <person name="Ma J."/>
        </authorList>
    </citation>
    <scope>NUCLEOTIDE SEQUENCE [LARGE SCALE GENOMIC DNA]</scope>
    <source>
        <strain evidence="4">JCM 18127</strain>
    </source>
</reference>
<dbReference type="Proteomes" id="UP001500621">
    <property type="component" value="Unassembled WGS sequence"/>
</dbReference>
<dbReference type="InterPro" id="IPR004378">
    <property type="entry name" value="F420H2_quin_Rdtase"/>
</dbReference>
<evidence type="ECO:0000256" key="1">
    <source>
        <dbReference type="ARBA" id="ARBA00008710"/>
    </source>
</evidence>
<organism evidence="3 4">
    <name type="scientific">Nocardioides nanhaiensis</name>
    <dbReference type="NCBI Taxonomy" id="1476871"/>
    <lineage>
        <taxon>Bacteria</taxon>
        <taxon>Bacillati</taxon>
        <taxon>Actinomycetota</taxon>
        <taxon>Actinomycetes</taxon>
        <taxon>Propionibacteriales</taxon>
        <taxon>Nocardioidaceae</taxon>
        <taxon>Nocardioides</taxon>
    </lineage>
</organism>
<gene>
    <name evidence="3" type="ORF">GCM10023226_25120</name>
</gene>
<comment type="similarity">
    <text evidence="1">Belongs to the F420H(2)-dependent quinone reductase family.</text>
</comment>
<proteinExistence type="inferred from homology"/>
<protein>
    <submittedName>
        <fullName evidence="3">Nitroreductase family deazaflavin-dependent oxidoreductase</fullName>
    </submittedName>
</protein>
<keyword evidence="4" id="KW-1185">Reference proteome</keyword>
<evidence type="ECO:0000313" key="3">
    <source>
        <dbReference type="EMBL" id="GAA4686297.1"/>
    </source>
</evidence>
<name>A0ABP8WBK2_9ACTN</name>
<dbReference type="PANTHER" id="PTHR39428:SF3">
    <property type="entry name" value="DEAZAFLAVIN-DEPENDENT NITROREDUCTASE"/>
    <property type="match status" value="1"/>
</dbReference>